<dbReference type="GO" id="GO:0008237">
    <property type="term" value="F:metallopeptidase activity"/>
    <property type="evidence" value="ECO:0007669"/>
    <property type="project" value="UniProtKB-KW"/>
</dbReference>
<evidence type="ECO:0000256" key="3">
    <source>
        <dbReference type="ARBA" id="ARBA00022438"/>
    </source>
</evidence>
<dbReference type="EMBL" id="CP006842">
    <property type="protein sequence ID" value="AHW63283.1"/>
    <property type="molecule type" value="Genomic_DNA"/>
</dbReference>
<evidence type="ECO:0000256" key="7">
    <source>
        <dbReference type="ARBA" id="ARBA00022833"/>
    </source>
</evidence>
<dbReference type="Gene3D" id="3.40.630.10">
    <property type="entry name" value="Zn peptidases"/>
    <property type="match status" value="1"/>
</dbReference>
<dbReference type="GO" id="GO:0008270">
    <property type="term" value="F:zinc ion binding"/>
    <property type="evidence" value="ECO:0007669"/>
    <property type="project" value="InterPro"/>
</dbReference>
<dbReference type="SUPFAM" id="SSF53187">
    <property type="entry name" value="Zn-dependent exopeptidases"/>
    <property type="match status" value="1"/>
</dbReference>
<comment type="cofactor">
    <cofactor evidence="1 10">
        <name>Zn(2+)</name>
        <dbReference type="ChEBI" id="CHEBI:29105"/>
    </cofactor>
</comment>
<evidence type="ECO:0000256" key="4">
    <source>
        <dbReference type="ARBA" id="ARBA00022670"/>
    </source>
</evidence>
<keyword evidence="7 9" id="KW-0862">Zinc</keyword>
<keyword evidence="12" id="KW-1185">Reference proteome</keyword>
<name>X5DJM6_9CORY</name>
<dbReference type="NCBIfam" id="NF002759">
    <property type="entry name" value="PRK02813.1"/>
    <property type="match status" value="1"/>
</dbReference>
<keyword evidence="5 9" id="KW-0479">Metal-binding</keyword>
<protein>
    <recommendedName>
        <fullName evidence="10">M18 family aminopeptidase</fullName>
        <ecNumber evidence="10">3.4.11.-</ecNumber>
    </recommendedName>
</protein>
<dbReference type="CDD" id="cd05658">
    <property type="entry name" value="M18_DAP"/>
    <property type="match status" value="1"/>
</dbReference>
<dbReference type="STRING" id="1404245.CGLY_04175"/>
<dbReference type="Gene3D" id="2.30.250.10">
    <property type="entry name" value="Aminopeptidase i, Domain 2"/>
    <property type="match status" value="1"/>
</dbReference>
<dbReference type="GO" id="GO:0005737">
    <property type="term" value="C:cytoplasm"/>
    <property type="evidence" value="ECO:0007669"/>
    <property type="project" value="UniProtKB-ARBA"/>
</dbReference>
<reference evidence="11 12" key="1">
    <citation type="journal article" date="2015" name="Int. J. Syst. Evol. Microbiol.">
        <title>Revisiting Corynebacterium glyciniphilum (ex Kubota et al., 1972) sp. nov., nom. rev., isolated from putrefied banana.</title>
        <authorList>
            <person name="Al-Dilaimi A."/>
            <person name="Bednarz H."/>
            <person name="Lomker A."/>
            <person name="Niehaus K."/>
            <person name="Kalinowski J."/>
            <person name="Ruckert C."/>
        </authorList>
    </citation>
    <scope>NUCLEOTIDE SEQUENCE [LARGE SCALE GENOMIC DNA]</scope>
    <source>
        <strain evidence="11">AJ 3170</strain>
    </source>
</reference>
<dbReference type="PANTHER" id="PTHR28570">
    <property type="entry name" value="ASPARTYL AMINOPEPTIDASE"/>
    <property type="match status" value="1"/>
</dbReference>
<sequence length="454" mass="47487">MPEKQPEVSVPDAVRVRPGGLLVPMTDSTGPADFIDFIDASPSSYHAAAEVASRLDAAGFARQDEKAPWDASPGGHYIVRGGAVLAWRIPEPAGERERPQGFRIVGSHTDSPGLKLKPVGDITGPGGWRQAAVEVYGGAILPAWLDRELRLAGRVVLADGTEHLVCTGPVLRVPHLAIHLDRAVNNGLTLDRQQHMQPVFAVGEGAPTIGEVIADALSVEGVTPGDILAHDLITVDAQRGEVFGAQDDFIAAGRMDNLSSVFTSLQAFLAAGTDDATGGIIPVLAAFDHEEVGSATTSGAAGPVLEDVLTRTAAALGAGAEETRAMFARSSCVSADAAHSIHPNYAGKHDPVHRPVINGGPVLKVNANQRYASDATTSAAWRAACRSVGAPDQVFAGNNDVPCGSTIGPITATRLGIPTVDVGIPLLSMHSAREMAGVHDLAWFTDTLRAWWEQ</sequence>
<dbReference type="GO" id="GO:0006508">
    <property type="term" value="P:proteolysis"/>
    <property type="evidence" value="ECO:0007669"/>
    <property type="project" value="UniProtKB-KW"/>
</dbReference>
<evidence type="ECO:0000313" key="11">
    <source>
        <dbReference type="EMBL" id="AHW63283.1"/>
    </source>
</evidence>
<dbReference type="InterPro" id="IPR001948">
    <property type="entry name" value="Peptidase_M18"/>
</dbReference>
<dbReference type="AlphaFoldDB" id="X5DJM6"/>
<dbReference type="eggNOG" id="COG1362">
    <property type="taxonomic scope" value="Bacteria"/>
</dbReference>
<organism evidence="11 12">
    <name type="scientific">Corynebacterium glyciniphilum AJ 3170</name>
    <dbReference type="NCBI Taxonomy" id="1404245"/>
    <lineage>
        <taxon>Bacteria</taxon>
        <taxon>Bacillati</taxon>
        <taxon>Actinomycetota</taxon>
        <taxon>Actinomycetes</taxon>
        <taxon>Mycobacteriales</taxon>
        <taxon>Corynebacteriaceae</taxon>
        <taxon>Corynebacterium</taxon>
    </lineage>
</organism>
<dbReference type="PRINTS" id="PR00932">
    <property type="entry name" value="AMINO1PTASE"/>
</dbReference>
<dbReference type="HOGENOM" id="CLU_019532_2_0_11"/>
<keyword evidence="4 9" id="KW-0645">Protease</keyword>
<dbReference type="Proteomes" id="UP000023703">
    <property type="component" value="Chromosome"/>
</dbReference>
<evidence type="ECO:0000256" key="10">
    <source>
        <dbReference type="RuleBase" id="RU004387"/>
    </source>
</evidence>
<dbReference type="EC" id="3.4.11.-" evidence="10"/>
<evidence type="ECO:0000256" key="8">
    <source>
        <dbReference type="ARBA" id="ARBA00023049"/>
    </source>
</evidence>
<dbReference type="PANTHER" id="PTHR28570:SF3">
    <property type="entry name" value="ASPARTYL AMINOPEPTIDASE"/>
    <property type="match status" value="1"/>
</dbReference>
<accession>X5DJM6</accession>
<evidence type="ECO:0000256" key="6">
    <source>
        <dbReference type="ARBA" id="ARBA00022801"/>
    </source>
</evidence>
<keyword evidence="6 9" id="KW-0378">Hydrolase</keyword>
<keyword evidence="3 9" id="KW-0031">Aminopeptidase</keyword>
<evidence type="ECO:0000256" key="1">
    <source>
        <dbReference type="ARBA" id="ARBA00001947"/>
    </source>
</evidence>
<dbReference type="SUPFAM" id="SSF101821">
    <property type="entry name" value="Aminopeptidase/glucanase lid domain"/>
    <property type="match status" value="1"/>
</dbReference>
<dbReference type="GO" id="GO:0004177">
    <property type="term" value="F:aminopeptidase activity"/>
    <property type="evidence" value="ECO:0007669"/>
    <property type="project" value="UniProtKB-KW"/>
</dbReference>
<evidence type="ECO:0000256" key="2">
    <source>
        <dbReference type="ARBA" id="ARBA00008290"/>
    </source>
</evidence>
<evidence type="ECO:0000256" key="9">
    <source>
        <dbReference type="RuleBase" id="RU004386"/>
    </source>
</evidence>
<gene>
    <name evidence="11" type="primary">apeB</name>
    <name evidence="11" type="ORF">CGLY_04175</name>
</gene>
<dbReference type="Pfam" id="PF02127">
    <property type="entry name" value="Peptidase_M18"/>
    <property type="match status" value="1"/>
</dbReference>
<comment type="similarity">
    <text evidence="2 9">Belongs to the peptidase M18 family.</text>
</comment>
<keyword evidence="8 9" id="KW-0482">Metalloprotease</keyword>
<evidence type="ECO:0000256" key="5">
    <source>
        <dbReference type="ARBA" id="ARBA00022723"/>
    </source>
</evidence>
<evidence type="ECO:0000313" key="12">
    <source>
        <dbReference type="Proteomes" id="UP000023703"/>
    </source>
</evidence>
<proteinExistence type="inferred from homology"/>
<dbReference type="KEGG" id="cgy:CGLY_04175"/>
<dbReference type="InterPro" id="IPR023358">
    <property type="entry name" value="Peptidase_M18_dom2"/>
</dbReference>